<evidence type="ECO:0000313" key="2">
    <source>
        <dbReference type="Proteomes" id="UP000828048"/>
    </source>
</evidence>
<sequence length="265" mass="30551">MVVTHKEHLIIQIVNPFPAFSSFIKLINPQLNRRIKINHLHLIEMDFLFCIQMQINQVQIIPTFYKMLKLATTTARQLKRSVFSLQIRINHLHLIEMDFLFCIQMQINQVQIIPTFYKMLKLATTTARQLRRSVFSLKIRGRAVVTGSDLKAKNTASQLPGRGGGQFKHLVKCGDDLYLIDLHLDAEQEIHFDAVEVIDFDMPIQLRVYKLNKAGNCICFSEEMFTGSNEEEESLEEFCGDTGVYKLNDGSCGMLALFPDHWPLF</sequence>
<proteinExistence type="predicted"/>
<reference evidence="1 2" key="1">
    <citation type="journal article" date="2021" name="Hortic Res">
        <title>High-quality reference genome and annotation aids understanding of berry development for evergreen blueberry (Vaccinium darrowii).</title>
        <authorList>
            <person name="Yu J."/>
            <person name="Hulse-Kemp A.M."/>
            <person name="Babiker E."/>
            <person name="Staton M."/>
        </authorList>
    </citation>
    <scope>NUCLEOTIDE SEQUENCE [LARGE SCALE GENOMIC DNA]</scope>
    <source>
        <strain evidence="2">cv. NJ 8807/NJ 8810</strain>
        <tissue evidence="1">Young leaf</tissue>
    </source>
</reference>
<gene>
    <name evidence="1" type="ORF">Vadar_017885</name>
</gene>
<dbReference type="Proteomes" id="UP000828048">
    <property type="component" value="Chromosome 9"/>
</dbReference>
<evidence type="ECO:0000313" key="1">
    <source>
        <dbReference type="EMBL" id="KAH7866266.1"/>
    </source>
</evidence>
<comment type="caution">
    <text evidence="1">The sequence shown here is derived from an EMBL/GenBank/DDBJ whole genome shotgun (WGS) entry which is preliminary data.</text>
</comment>
<organism evidence="1 2">
    <name type="scientific">Vaccinium darrowii</name>
    <dbReference type="NCBI Taxonomy" id="229202"/>
    <lineage>
        <taxon>Eukaryota</taxon>
        <taxon>Viridiplantae</taxon>
        <taxon>Streptophyta</taxon>
        <taxon>Embryophyta</taxon>
        <taxon>Tracheophyta</taxon>
        <taxon>Spermatophyta</taxon>
        <taxon>Magnoliopsida</taxon>
        <taxon>eudicotyledons</taxon>
        <taxon>Gunneridae</taxon>
        <taxon>Pentapetalae</taxon>
        <taxon>asterids</taxon>
        <taxon>Ericales</taxon>
        <taxon>Ericaceae</taxon>
        <taxon>Vaccinioideae</taxon>
        <taxon>Vaccinieae</taxon>
        <taxon>Vaccinium</taxon>
    </lineage>
</organism>
<accession>A0ACB7ZJV4</accession>
<protein>
    <submittedName>
        <fullName evidence="1">Uncharacterized protein</fullName>
    </submittedName>
</protein>
<dbReference type="EMBL" id="CM037159">
    <property type="protein sequence ID" value="KAH7866266.1"/>
    <property type="molecule type" value="Genomic_DNA"/>
</dbReference>
<name>A0ACB7ZJV4_9ERIC</name>
<keyword evidence="2" id="KW-1185">Reference proteome</keyword>